<dbReference type="Proteomes" id="UP001056778">
    <property type="component" value="Chromosome 6"/>
</dbReference>
<name>A0ACB9SYR3_HOLOL</name>
<evidence type="ECO:0000313" key="2">
    <source>
        <dbReference type="Proteomes" id="UP001056778"/>
    </source>
</evidence>
<organism evidence="1 2">
    <name type="scientific">Holotrichia oblita</name>
    <name type="common">Chafer beetle</name>
    <dbReference type="NCBI Taxonomy" id="644536"/>
    <lineage>
        <taxon>Eukaryota</taxon>
        <taxon>Metazoa</taxon>
        <taxon>Ecdysozoa</taxon>
        <taxon>Arthropoda</taxon>
        <taxon>Hexapoda</taxon>
        <taxon>Insecta</taxon>
        <taxon>Pterygota</taxon>
        <taxon>Neoptera</taxon>
        <taxon>Endopterygota</taxon>
        <taxon>Coleoptera</taxon>
        <taxon>Polyphaga</taxon>
        <taxon>Scarabaeiformia</taxon>
        <taxon>Scarabaeidae</taxon>
        <taxon>Melolonthinae</taxon>
        <taxon>Holotrichia</taxon>
    </lineage>
</organism>
<protein>
    <submittedName>
        <fullName evidence="1">Dna replication licensing factor mcm family member</fullName>
    </submittedName>
</protein>
<accession>A0ACB9SYR3</accession>
<keyword evidence="2" id="KW-1185">Reference proteome</keyword>
<comment type="caution">
    <text evidence="1">The sequence shown here is derived from an EMBL/GenBank/DDBJ whole genome shotgun (WGS) entry which is preliminary data.</text>
</comment>
<reference evidence="1" key="1">
    <citation type="submission" date="2022-04" db="EMBL/GenBank/DDBJ databases">
        <title>Chromosome-scale genome assembly of Holotrichia oblita Faldermann.</title>
        <authorList>
            <person name="Rongchong L."/>
        </authorList>
    </citation>
    <scope>NUCLEOTIDE SEQUENCE</scope>
    <source>
        <strain evidence="1">81SQS9</strain>
    </source>
</reference>
<proteinExistence type="predicted"/>
<sequence length="1250" mass="142329">MLEVQDIDQRLRDIQREYLDFLDDEEDQGKYSQLKNPDRTTQLLNNAFEEQLAFQKALKEYIFTVAPDYGKLHDDFFIAFEGSFGNKHVTPRSLHSCYLGNLICVEGIVTKCSLVHPKVVKSVHYCAATRKIMERKYTDLTSLEAFPTSSVYPTKDDDGNTLETEFGLSTYKDHQTISIQEMPEKAPAGQLPRSVDIICDDDLVDCCKPGDRIQVVGNFRCLPNKQGSFTSGIFSVAKSQLLRYVLCTAPRAIPTTGRGSSGVGLTAAVTTDQETGERRLEAGAMVLADRGVVCIDEFDKMSDMDRTAIHEVMEQGRVTISKAGIHASLNARCSVLAAANPVYGKYDQYKTPMENIGLQDSLLSRFDLLFVMLDSVDEDHDLMISDHVVRMHRYRNPLEQDGEVLPMGSSVDLLTTHRPELNDDEKETRTYEKYDPLLHGGSRKRTDKILSVDFMRKYIYFVKILKPTLTDEASEIIANEYSKLRSEDVLESDVARTQPVTARTLETMIRLATAHAKARMSRNITAQDAHAAIELVQYAYFKKVLEKEKKKRRRESTTQDGDVSADEDLEDEEEEEETPHTESVSGDVEVNNATTIIDTPSEEMEIDSTPATISIERLNIFKKSLHRSFRESRTSSLRLTQVRESVNTDIDEPFTQSEITAAINTMTEDNQIMLSDDIVLNYTYISVMMDCADYDNTTILENLVKNIPLLLLPSPLWAIHLDPKYEYIVILHIELVNFEKLIVDKGILITYDEMQKCIKTTILIHNEIIMIPSLEYTIHTISDLSQLVYNLHQLTLCRNSNNSLEYPHCTKYVKIDNYEKLCSTCNLTVNEDFYEYTNVDSFNCHPQNNIEPMLDSYIIDHSCIEPVKNKLQENYNCTYCNVIFSCVDDLNIHLEFKCLAIRNYQETSGNEIDELKVQETTTGETLCCNDCGKDFSSTEQLKEHITSHIDDRSYICNICNKSSTHRSSHYKHVLSHQTKKPNLCNVCGKTFCKGYKMEDHMLTHSEEKPYECAVCHKKYASKNNLRIHEETHKGNRPYTCKTCNKTFTTPSNLNTHVKSVHNKVKPHQCGVCNMSFLYPQLLKIHMRKHTGEKPYKCGTCAKSFSKKIHLTVHNRTHTGEKPFICSICGKGFTTTGECSVKYFYLYYEILTLGYCIDCFKCISINNDYPPCEDPFHNNYTLDIFESPCMGGRKGRDGLFPATSCIKITGIFDDNGQTVTIRGCALDSGTLTTDTELVRMSHCGGFYYDDR</sequence>
<dbReference type="EMBL" id="CM043020">
    <property type="protein sequence ID" value="KAI4459663.1"/>
    <property type="molecule type" value="Genomic_DNA"/>
</dbReference>
<gene>
    <name evidence="1" type="ORF">MML48_6g00007243</name>
</gene>
<evidence type="ECO:0000313" key="1">
    <source>
        <dbReference type="EMBL" id="KAI4459663.1"/>
    </source>
</evidence>